<feature type="coiled-coil region" evidence="12">
    <location>
        <begin position="267"/>
        <end position="305"/>
    </location>
</feature>
<evidence type="ECO:0000256" key="10">
    <source>
        <dbReference type="ARBA" id="ARBA00023328"/>
    </source>
</evidence>
<keyword evidence="4 11" id="KW-0132">Cell division</keyword>
<feature type="coiled-coil region" evidence="12">
    <location>
        <begin position="491"/>
        <end position="542"/>
    </location>
</feature>
<evidence type="ECO:0000256" key="12">
    <source>
        <dbReference type="SAM" id="Coils"/>
    </source>
</evidence>
<evidence type="ECO:0000313" key="16">
    <source>
        <dbReference type="Proteomes" id="UP001152885"/>
    </source>
</evidence>
<keyword evidence="3 11" id="KW-0158">Chromosome</keyword>
<feature type="compositionally biased region" description="Low complexity" evidence="13">
    <location>
        <begin position="14"/>
        <end position="25"/>
    </location>
</feature>
<evidence type="ECO:0000256" key="4">
    <source>
        <dbReference type="ARBA" id="ARBA00022618"/>
    </source>
</evidence>
<feature type="compositionally biased region" description="Polar residues" evidence="13">
    <location>
        <begin position="45"/>
        <end position="56"/>
    </location>
</feature>
<keyword evidence="8 11" id="KW-0539">Nucleus</keyword>
<keyword evidence="7 12" id="KW-0175">Coiled coil</keyword>
<evidence type="ECO:0000256" key="9">
    <source>
        <dbReference type="ARBA" id="ARBA00023306"/>
    </source>
</evidence>
<dbReference type="InterPro" id="IPR038273">
    <property type="entry name" value="Ndc80_sf"/>
</dbReference>
<dbReference type="GO" id="GO:0031262">
    <property type="term" value="C:Ndc80 complex"/>
    <property type="evidence" value="ECO:0007669"/>
    <property type="project" value="UniProtKB-UniRule"/>
</dbReference>
<dbReference type="AlphaFoldDB" id="A0A9W4TPZ4"/>
<evidence type="ECO:0000256" key="5">
    <source>
        <dbReference type="ARBA" id="ARBA00022776"/>
    </source>
</evidence>
<dbReference type="PANTHER" id="PTHR10643:SF2">
    <property type="entry name" value="KINETOCHORE PROTEIN NDC80 HOMOLOG"/>
    <property type="match status" value="1"/>
</dbReference>
<evidence type="ECO:0000256" key="6">
    <source>
        <dbReference type="ARBA" id="ARBA00022838"/>
    </source>
</evidence>
<dbReference type="InterPro" id="IPR055260">
    <property type="entry name" value="Ndc80_CH"/>
</dbReference>
<evidence type="ECO:0000256" key="11">
    <source>
        <dbReference type="RuleBase" id="RU368072"/>
    </source>
</evidence>
<evidence type="ECO:0000256" key="2">
    <source>
        <dbReference type="ARBA" id="ARBA00011562"/>
    </source>
</evidence>
<dbReference type="GO" id="GO:0005634">
    <property type="term" value="C:nucleus"/>
    <property type="evidence" value="ECO:0007669"/>
    <property type="project" value="UniProtKB-SubCell"/>
</dbReference>
<comment type="caution">
    <text evidence="15">The sequence shown here is derived from an EMBL/GenBank/DDBJ whole genome shotgun (WGS) entry which is preliminary data.</text>
</comment>
<dbReference type="Gene3D" id="1.10.418.30">
    <property type="entry name" value="Ncd80 complex, Ncd80 subunit"/>
    <property type="match status" value="1"/>
</dbReference>
<keyword evidence="10 11" id="KW-0137">Centromere</keyword>
<keyword evidence="6 11" id="KW-0995">Kinetochore</keyword>
<evidence type="ECO:0000259" key="14">
    <source>
        <dbReference type="Pfam" id="PF03801"/>
    </source>
</evidence>
<gene>
    <name evidence="15" type="ORF">CANVERA_P0070</name>
</gene>
<keyword evidence="16" id="KW-1185">Reference proteome</keyword>
<keyword evidence="9 11" id="KW-0131">Cell cycle</keyword>
<dbReference type="OrthoDB" id="7459479at2759"/>
<evidence type="ECO:0000256" key="7">
    <source>
        <dbReference type="ARBA" id="ARBA00023054"/>
    </source>
</evidence>
<dbReference type="FunFam" id="1.10.418.30:FF:000001">
    <property type="entry name" value="Probable kinetochore protein ndc80"/>
    <property type="match status" value="1"/>
</dbReference>
<evidence type="ECO:0000313" key="15">
    <source>
        <dbReference type="EMBL" id="CAI5755554.1"/>
    </source>
</evidence>
<accession>A0A9W4TPZ4</accession>
<comment type="subunit">
    <text evidence="2">Component of the NDC80 complex, which consists of NDC80, NUF2, SPC24 and SPC25.</text>
</comment>
<feature type="region of interest" description="Disordered" evidence="13">
    <location>
        <begin position="1"/>
        <end position="27"/>
    </location>
</feature>
<dbReference type="Pfam" id="PF03801">
    <property type="entry name" value="Ndc80_HEC"/>
    <property type="match status" value="1"/>
</dbReference>
<dbReference type="GO" id="GO:0051315">
    <property type="term" value="P:attachment of mitotic spindle microtubules to kinetochore"/>
    <property type="evidence" value="ECO:0007669"/>
    <property type="project" value="UniProtKB-UniRule"/>
</dbReference>
<feature type="coiled-coil region" evidence="12">
    <location>
        <begin position="330"/>
        <end position="427"/>
    </location>
</feature>
<dbReference type="PANTHER" id="PTHR10643">
    <property type="entry name" value="KINETOCHORE PROTEIN NDC80"/>
    <property type="match status" value="1"/>
</dbReference>
<keyword evidence="5 11" id="KW-0498">Mitosis</keyword>
<feature type="compositionally biased region" description="Polar residues" evidence="13">
    <location>
        <begin position="78"/>
        <end position="109"/>
    </location>
</feature>
<organism evidence="15 16">
    <name type="scientific">Candida verbasci</name>
    <dbReference type="NCBI Taxonomy" id="1227364"/>
    <lineage>
        <taxon>Eukaryota</taxon>
        <taxon>Fungi</taxon>
        <taxon>Dikarya</taxon>
        <taxon>Ascomycota</taxon>
        <taxon>Saccharomycotina</taxon>
        <taxon>Pichiomycetes</taxon>
        <taxon>Debaryomycetaceae</taxon>
        <taxon>Candida/Lodderomyces clade</taxon>
        <taxon>Candida</taxon>
    </lineage>
</organism>
<evidence type="ECO:0000256" key="13">
    <source>
        <dbReference type="SAM" id="MobiDB-lite"/>
    </source>
</evidence>
<dbReference type="InterPro" id="IPR005550">
    <property type="entry name" value="Kinetochore_Ndc80"/>
</dbReference>
<evidence type="ECO:0000256" key="1">
    <source>
        <dbReference type="ARBA" id="ARBA00007050"/>
    </source>
</evidence>
<name>A0A9W4TPZ4_9ASCO</name>
<dbReference type="EMBL" id="CANTUO010000001">
    <property type="protein sequence ID" value="CAI5755554.1"/>
    <property type="molecule type" value="Genomic_DNA"/>
</dbReference>
<protein>
    <recommendedName>
        <fullName evidence="11">Kinetochore protein NDC80</fullName>
    </recommendedName>
</protein>
<reference evidence="15" key="1">
    <citation type="submission" date="2022-12" db="EMBL/GenBank/DDBJ databases">
        <authorList>
            <person name="Brejova B."/>
        </authorList>
    </citation>
    <scope>NUCLEOTIDE SEQUENCE</scope>
</reference>
<comment type="function">
    <text evidence="11">Acts as a component of the essential kinetochore-associated NDC80 complex, which is required for chromosome segregation and spindle checkpoint activity.</text>
</comment>
<dbReference type="Proteomes" id="UP001152885">
    <property type="component" value="Unassembled WGS sequence"/>
</dbReference>
<comment type="subcellular location">
    <subcellularLocation>
        <location evidence="11">Chromosome</location>
        <location evidence="11">Centromere</location>
        <location evidence="11">Kinetochore</location>
    </subcellularLocation>
    <subcellularLocation>
        <location evidence="11">Nucleus</location>
    </subcellularLocation>
</comment>
<dbReference type="GO" id="GO:0051301">
    <property type="term" value="P:cell division"/>
    <property type="evidence" value="ECO:0007669"/>
    <property type="project" value="UniProtKB-UniRule"/>
</dbReference>
<feature type="region of interest" description="Disordered" evidence="13">
    <location>
        <begin position="45"/>
        <end position="109"/>
    </location>
</feature>
<proteinExistence type="inferred from homology"/>
<sequence length="630" mass="75282">MFQIRKQQPPPHLNGNNNINNNGVNRTSFGITRSSMLLNSRQSFIETPSSSQQHRQQSYKRRSTLLSTPASNIKRRQSSNFQNDIQTSQSQRSFSIPNRPSQTPIRTSNDLRPIKDKKYQELIQKEIYSFLIENKFETKTNITINENTLKSPTQKHFNEIFKFLYLQLDPYYIFQKPIEQEMILILKSLQYPYLNSISRSHFSAVGGSNWPTFSSILFWLVKLNLEILNLQEADFITNDEFDKIHIKYTKDSYVLFINGEEDTDPYYDDMKNEMNNLKEKLDLELVELTEQRDKLAEKIELLNQELYNRNLIDEKSIALEDDYIKLKAFNDNVEKRIPDWNIKLQQLSNELILLEEKYNEINNEKNNLTNELSLRNKSIDEINNLFITRDKLSKDIELVTDKVEKLNVQYEKRVNEFETNFQKLNQLCGNYNQSVKMLNYGNDYNFSIELNNLTKNEGLEKHQILNKNLKEEFYQLQQIELNTNKQVMQEKEITRKQTEEYESLVEKIKEQTFYLDELKLQDEELKKNIEEIQQQMYREQDKYTKEINKLDHQSREMKNSISGDILELEGKLRDTYITRSKIQEEISIKRQEMEEQQMKITSFVINFRRSIQEKLIKLDDFIQIELQKFE</sequence>
<evidence type="ECO:0000256" key="3">
    <source>
        <dbReference type="ARBA" id="ARBA00022454"/>
    </source>
</evidence>
<feature type="domain" description="Kinetochore protein Ndc80 CH" evidence="14">
    <location>
        <begin position="76"/>
        <end position="224"/>
    </location>
</feature>
<comment type="similarity">
    <text evidence="1 11">Belongs to the NDC80/HEC1 family.</text>
</comment>
<evidence type="ECO:0000256" key="8">
    <source>
        <dbReference type="ARBA" id="ARBA00023242"/>
    </source>
</evidence>